<keyword evidence="2" id="KW-1185">Reference proteome</keyword>
<dbReference type="STRING" id="686832.A0A0C3CB85"/>
<protein>
    <recommendedName>
        <fullName evidence="3">F-box domain-containing protein</fullName>
    </recommendedName>
</protein>
<evidence type="ECO:0008006" key="3">
    <source>
        <dbReference type="Google" id="ProtNLM"/>
    </source>
</evidence>
<dbReference type="AlphaFoldDB" id="A0A0C3CB85"/>
<sequence length="309" mass="35827">MSYGQLLRCTQGVLRELKQHPAPQFQALRVTDLPTEILDNIVDLASPAQSKMLSCTCHILNDICQRHIFRTWRMKLHVFNLDHSTVDLPTLACLSRKDLERSAKFIVNNPRISHRVQKLVLADEWWVSRRAHPHENNPFTLGMGFYKSFMQIFASVLKSATNLHTLVLCSLELSLDFMRRVSEIPTLYTVELHFCHIPRAVRRKFSSDATFNCPQISNLRIYMDSSFQETHSRWYSLLLCSCLRTLSVIQFGMGPFPTPEQLFWKKCRLQNLERLSLDNTGVNDLVPLTKFLSRNSAAIRLTHFKLHVD</sequence>
<evidence type="ECO:0000313" key="1">
    <source>
        <dbReference type="EMBL" id="KIM41479.1"/>
    </source>
</evidence>
<dbReference type="SUPFAM" id="SSF52047">
    <property type="entry name" value="RNI-like"/>
    <property type="match status" value="1"/>
</dbReference>
<name>A0A0C3CB85_HEBCY</name>
<dbReference type="EMBL" id="KN831780">
    <property type="protein sequence ID" value="KIM41479.1"/>
    <property type="molecule type" value="Genomic_DNA"/>
</dbReference>
<accession>A0A0C3CB85</accession>
<dbReference type="Proteomes" id="UP000053424">
    <property type="component" value="Unassembled WGS sequence"/>
</dbReference>
<dbReference type="OrthoDB" id="3258311at2759"/>
<organism evidence="1 2">
    <name type="scientific">Hebeloma cylindrosporum</name>
    <dbReference type="NCBI Taxonomy" id="76867"/>
    <lineage>
        <taxon>Eukaryota</taxon>
        <taxon>Fungi</taxon>
        <taxon>Dikarya</taxon>
        <taxon>Basidiomycota</taxon>
        <taxon>Agaricomycotina</taxon>
        <taxon>Agaricomycetes</taxon>
        <taxon>Agaricomycetidae</taxon>
        <taxon>Agaricales</taxon>
        <taxon>Agaricineae</taxon>
        <taxon>Hymenogastraceae</taxon>
        <taxon>Hebeloma</taxon>
    </lineage>
</organism>
<reference evidence="2" key="2">
    <citation type="submission" date="2015-01" db="EMBL/GenBank/DDBJ databases">
        <title>Evolutionary Origins and Diversification of the Mycorrhizal Mutualists.</title>
        <authorList>
            <consortium name="DOE Joint Genome Institute"/>
            <consortium name="Mycorrhizal Genomics Consortium"/>
            <person name="Kohler A."/>
            <person name="Kuo A."/>
            <person name="Nagy L.G."/>
            <person name="Floudas D."/>
            <person name="Copeland A."/>
            <person name="Barry K.W."/>
            <person name="Cichocki N."/>
            <person name="Veneault-Fourrey C."/>
            <person name="LaButti K."/>
            <person name="Lindquist E.A."/>
            <person name="Lipzen A."/>
            <person name="Lundell T."/>
            <person name="Morin E."/>
            <person name="Murat C."/>
            <person name="Riley R."/>
            <person name="Ohm R."/>
            <person name="Sun H."/>
            <person name="Tunlid A."/>
            <person name="Henrissat B."/>
            <person name="Grigoriev I.V."/>
            <person name="Hibbett D.S."/>
            <person name="Martin F."/>
        </authorList>
    </citation>
    <scope>NUCLEOTIDE SEQUENCE [LARGE SCALE GENOMIC DNA]</scope>
    <source>
        <strain evidence="2">h7</strain>
    </source>
</reference>
<proteinExistence type="predicted"/>
<gene>
    <name evidence="1" type="ORF">M413DRAFT_149560</name>
</gene>
<reference evidence="1 2" key="1">
    <citation type="submission" date="2014-04" db="EMBL/GenBank/DDBJ databases">
        <authorList>
            <consortium name="DOE Joint Genome Institute"/>
            <person name="Kuo A."/>
            <person name="Gay G."/>
            <person name="Dore J."/>
            <person name="Kohler A."/>
            <person name="Nagy L.G."/>
            <person name="Floudas D."/>
            <person name="Copeland A."/>
            <person name="Barry K.W."/>
            <person name="Cichocki N."/>
            <person name="Veneault-Fourrey C."/>
            <person name="LaButti K."/>
            <person name="Lindquist E.A."/>
            <person name="Lipzen A."/>
            <person name="Lundell T."/>
            <person name="Morin E."/>
            <person name="Murat C."/>
            <person name="Sun H."/>
            <person name="Tunlid A."/>
            <person name="Henrissat B."/>
            <person name="Grigoriev I.V."/>
            <person name="Hibbett D.S."/>
            <person name="Martin F."/>
            <person name="Nordberg H.P."/>
            <person name="Cantor M.N."/>
            <person name="Hua S.X."/>
        </authorList>
    </citation>
    <scope>NUCLEOTIDE SEQUENCE [LARGE SCALE GENOMIC DNA]</scope>
    <source>
        <strain evidence="2">h7</strain>
    </source>
</reference>
<dbReference type="HOGENOM" id="CLU_900343_0_0_1"/>
<evidence type="ECO:0000313" key="2">
    <source>
        <dbReference type="Proteomes" id="UP000053424"/>
    </source>
</evidence>